<evidence type="ECO:0000313" key="1">
    <source>
        <dbReference type="EMBL" id="KKN39147.1"/>
    </source>
</evidence>
<accession>A0A0F9QQ39</accession>
<dbReference type="EMBL" id="LAZR01001780">
    <property type="protein sequence ID" value="KKN39147.1"/>
    <property type="molecule type" value="Genomic_DNA"/>
</dbReference>
<proteinExistence type="predicted"/>
<comment type="caution">
    <text evidence="1">The sequence shown here is derived from an EMBL/GenBank/DDBJ whole genome shotgun (WGS) entry which is preliminary data.</text>
</comment>
<reference evidence="1" key="1">
    <citation type="journal article" date="2015" name="Nature">
        <title>Complex archaea that bridge the gap between prokaryotes and eukaryotes.</title>
        <authorList>
            <person name="Spang A."/>
            <person name="Saw J.H."/>
            <person name="Jorgensen S.L."/>
            <person name="Zaremba-Niedzwiedzka K."/>
            <person name="Martijn J."/>
            <person name="Lind A.E."/>
            <person name="van Eijk R."/>
            <person name="Schleper C."/>
            <person name="Guy L."/>
            <person name="Ettema T.J."/>
        </authorList>
    </citation>
    <scope>NUCLEOTIDE SEQUENCE</scope>
</reference>
<sequence length="138" mass="15520">MRKTTKKKTARRKPDPRTTVKLGIGDRLVLQRVVRERTRGNLALIRIAQEMLQRLGIDAAEARRINLRSNNGAVQWDLAQATDKALRFDPFEIGLIKKSLLAMSTEGVLTVEDLSVCRKFIPDELAAAVKEKTHADTD</sequence>
<gene>
    <name evidence="1" type="ORF">LCGC14_0746170</name>
</gene>
<dbReference type="AlphaFoldDB" id="A0A0F9QQ39"/>
<protein>
    <submittedName>
        <fullName evidence="1">Uncharacterized protein</fullName>
    </submittedName>
</protein>
<organism evidence="1">
    <name type="scientific">marine sediment metagenome</name>
    <dbReference type="NCBI Taxonomy" id="412755"/>
    <lineage>
        <taxon>unclassified sequences</taxon>
        <taxon>metagenomes</taxon>
        <taxon>ecological metagenomes</taxon>
    </lineage>
</organism>
<name>A0A0F9QQ39_9ZZZZ</name>